<dbReference type="InterPro" id="IPR006059">
    <property type="entry name" value="SBP"/>
</dbReference>
<proteinExistence type="inferred from homology"/>
<sequence length="489" mass="53254">MVDQEPSAISRRRTLGGALAGGAAFAAGGLLNGCAARSDVRRRDTADPWRQFAGCTLNFVSENTAPTSAIAADAERFTALTGIHVNIVTLELSALVQKVALDLASGQSQYQIIYADSYQVLAPYADGLVDLREPASDDSLPGDDSDLADFFPLQMDVSGRFGEGDRVLALPYDCATMIWQYRRDLFEAHHDRMADDLGFDPTPGPQRSWEEYYRIARWFNDNVDEVSYGTGHQAKQHDSLMCDFSNVLFAHGGQYFENGEHVGRFGAVDPGPSTLGSEEALAGAEFYSRLLSIADPASTTWDWTGLGAAFAAGRVAMCPNWHEFAADNERALPGKVGYTTLPSGPARSANMYGGAGIAINGNTAPNERAAAWLFLKWATSRKTQLRNLTGEVGGATPTRSSIYSTPEIRRAQQRPTGMPTMLTAPAVQQAWKPEYSGLRPKIPMWNECDTAIYTELSRMLAGDVAPHRAMRDARDHIDRIVSRGWVAAE</sequence>
<accession>A0A1H0Y5L1</accession>
<dbReference type="RefSeq" id="WP_092520422.1">
    <property type="nucleotide sequence ID" value="NZ_FNKO01000001.1"/>
</dbReference>
<dbReference type="InterPro" id="IPR050490">
    <property type="entry name" value="Bact_solute-bd_prot1"/>
</dbReference>
<keyword evidence="5" id="KW-1185">Reference proteome</keyword>
<evidence type="ECO:0000313" key="4">
    <source>
        <dbReference type="EMBL" id="SDQ10445.1"/>
    </source>
</evidence>
<evidence type="ECO:0000256" key="2">
    <source>
        <dbReference type="ARBA" id="ARBA00022448"/>
    </source>
</evidence>
<gene>
    <name evidence="4" type="ORF">SAMN04489718_0238</name>
</gene>
<dbReference type="PROSITE" id="PS51318">
    <property type="entry name" value="TAT"/>
    <property type="match status" value="1"/>
</dbReference>
<dbReference type="Proteomes" id="UP000199301">
    <property type="component" value="Unassembled WGS sequence"/>
</dbReference>
<keyword evidence="3" id="KW-0732">Signal</keyword>
<dbReference type="PANTHER" id="PTHR43649">
    <property type="entry name" value="ARABINOSE-BINDING PROTEIN-RELATED"/>
    <property type="match status" value="1"/>
</dbReference>
<evidence type="ECO:0000256" key="3">
    <source>
        <dbReference type="ARBA" id="ARBA00022729"/>
    </source>
</evidence>
<dbReference type="SUPFAM" id="SSF53850">
    <property type="entry name" value="Periplasmic binding protein-like II"/>
    <property type="match status" value="1"/>
</dbReference>
<dbReference type="Pfam" id="PF01547">
    <property type="entry name" value="SBP_bac_1"/>
    <property type="match status" value="1"/>
</dbReference>
<evidence type="ECO:0000313" key="5">
    <source>
        <dbReference type="Proteomes" id="UP000199301"/>
    </source>
</evidence>
<dbReference type="OrthoDB" id="9770625at2"/>
<evidence type="ECO:0000256" key="1">
    <source>
        <dbReference type="ARBA" id="ARBA00008520"/>
    </source>
</evidence>
<name>A0A1H0Y5L1_9ACTN</name>
<reference evidence="5" key="1">
    <citation type="submission" date="2016-10" db="EMBL/GenBank/DDBJ databases">
        <authorList>
            <person name="Varghese N."/>
            <person name="Submissions S."/>
        </authorList>
    </citation>
    <scope>NUCLEOTIDE SEQUENCE [LARGE SCALE GENOMIC DNA]</scope>
    <source>
        <strain evidence="5">DSM 45459</strain>
    </source>
</reference>
<keyword evidence="2" id="KW-0813">Transport</keyword>
<organism evidence="4 5">
    <name type="scientific">Actinopolyspora saharensis</name>
    <dbReference type="NCBI Taxonomy" id="995062"/>
    <lineage>
        <taxon>Bacteria</taxon>
        <taxon>Bacillati</taxon>
        <taxon>Actinomycetota</taxon>
        <taxon>Actinomycetes</taxon>
        <taxon>Actinopolysporales</taxon>
        <taxon>Actinopolysporaceae</taxon>
        <taxon>Actinopolyspora</taxon>
    </lineage>
</organism>
<dbReference type="InterPro" id="IPR006311">
    <property type="entry name" value="TAT_signal"/>
</dbReference>
<dbReference type="PANTHER" id="PTHR43649:SF34">
    <property type="entry name" value="ABC TRANSPORTER PERIPLASMIC-BINDING PROTEIN YCJN-RELATED"/>
    <property type="match status" value="1"/>
</dbReference>
<dbReference type="AlphaFoldDB" id="A0A1H0Y5L1"/>
<dbReference type="Gene3D" id="3.40.190.10">
    <property type="entry name" value="Periplasmic binding protein-like II"/>
    <property type="match status" value="2"/>
</dbReference>
<protein>
    <submittedName>
        <fullName evidence="4">Carbohydrate ABC transporter substrate-binding protein, CUT1 family</fullName>
    </submittedName>
</protein>
<dbReference type="EMBL" id="FNKO01000001">
    <property type="protein sequence ID" value="SDQ10445.1"/>
    <property type="molecule type" value="Genomic_DNA"/>
</dbReference>
<dbReference type="STRING" id="995062.SAMN04489718_0238"/>
<comment type="similarity">
    <text evidence="1">Belongs to the bacterial solute-binding protein 1 family.</text>
</comment>